<dbReference type="PROSITE" id="PS50222">
    <property type="entry name" value="EF_HAND_2"/>
    <property type="match status" value="1"/>
</dbReference>
<evidence type="ECO:0000313" key="6">
    <source>
        <dbReference type="Ensembl" id="ENSLCNP00005028961.1"/>
    </source>
</evidence>
<dbReference type="PROSITE" id="PS00019">
    <property type="entry name" value="ACTININ_1"/>
    <property type="match status" value="1"/>
</dbReference>
<dbReference type="FunFam" id="1.20.58.60:FF:000004">
    <property type="entry name" value="Actinin alpha 1"/>
    <property type="match status" value="1"/>
</dbReference>
<evidence type="ECO:0000256" key="3">
    <source>
        <dbReference type="SAM" id="Coils"/>
    </source>
</evidence>
<dbReference type="SUPFAM" id="SSF46966">
    <property type="entry name" value="Spectrin repeat"/>
    <property type="match status" value="4"/>
</dbReference>
<gene>
    <name evidence="6" type="primary">ACTN2</name>
</gene>
<dbReference type="FunFam" id="1.20.58.60:FF:000002">
    <property type="entry name" value="Actinin, alpha 1"/>
    <property type="match status" value="1"/>
</dbReference>
<dbReference type="Gene3D" id="1.10.238.10">
    <property type="entry name" value="EF-hand"/>
    <property type="match status" value="1"/>
</dbReference>
<organism evidence="6 7">
    <name type="scientific">Lynx canadensis</name>
    <name type="common">Canada lynx</name>
    <name type="synonym">Felis canadensis</name>
    <dbReference type="NCBI Taxonomy" id="61383"/>
    <lineage>
        <taxon>Eukaryota</taxon>
        <taxon>Metazoa</taxon>
        <taxon>Chordata</taxon>
        <taxon>Craniata</taxon>
        <taxon>Vertebrata</taxon>
        <taxon>Euteleostomi</taxon>
        <taxon>Mammalia</taxon>
        <taxon>Eutheria</taxon>
        <taxon>Laurasiatheria</taxon>
        <taxon>Carnivora</taxon>
        <taxon>Feliformia</taxon>
        <taxon>Felidae</taxon>
        <taxon>Felinae</taxon>
        <taxon>Lynx</taxon>
    </lineage>
</organism>
<dbReference type="InterPro" id="IPR002048">
    <property type="entry name" value="EF_hand_dom"/>
</dbReference>
<reference evidence="6" key="2">
    <citation type="submission" date="2025-09" db="UniProtKB">
        <authorList>
            <consortium name="Ensembl"/>
        </authorList>
    </citation>
    <scope>IDENTIFICATION</scope>
</reference>
<reference evidence="6" key="1">
    <citation type="submission" date="2025-08" db="UniProtKB">
        <authorList>
            <consortium name="Ensembl"/>
        </authorList>
    </citation>
    <scope>IDENTIFICATION</scope>
</reference>
<feature type="domain" description="EF-hand" evidence="5">
    <location>
        <begin position="753"/>
        <end position="788"/>
    </location>
</feature>
<dbReference type="InterPro" id="IPR001589">
    <property type="entry name" value="Actinin_actin-bd_CS"/>
</dbReference>
<dbReference type="InterPro" id="IPR011992">
    <property type="entry name" value="EF-hand-dom_pair"/>
</dbReference>
<dbReference type="Ensembl" id="ENSLCNT00005032359.1">
    <property type="protein sequence ID" value="ENSLCNP00005028961.1"/>
    <property type="gene ID" value="ENSLCNG00005018856.1"/>
</dbReference>
<dbReference type="InterPro" id="IPR018159">
    <property type="entry name" value="Spectrin/alpha-actinin"/>
</dbReference>
<feature type="coiled-coil region" evidence="3">
    <location>
        <begin position="272"/>
        <end position="299"/>
    </location>
</feature>
<dbReference type="FunFam" id="1.20.58.60:FF:000005">
    <property type="entry name" value="Actinin alpha 1"/>
    <property type="match status" value="1"/>
</dbReference>
<dbReference type="SUPFAM" id="SSF47576">
    <property type="entry name" value="Calponin-homology domain, CH-domain"/>
    <property type="match status" value="1"/>
</dbReference>
<dbReference type="FunFam" id="1.10.418.10:FF:000001">
    <property type="entry name" value="Actinin alpha 1"/>
    <property type="match status" value="1"/>
</dbReference>
<dbReference type="Gene3D" id="1.20.58.60">
    <property type="match status" value="4"/>
</dbReference>
<dbReference type="PROSITE" id="PS00020">
    <property type="entry name" value="ACTININ_2"/>
    <property type="match status" value="1"/>
</dbReference>
<dbReference type="Pfam" id="PF00435">
    <property type="entry name" value="Spectrin"/>
    <property type="match status" value="4"/>
</dbReference>
<dbReference type="CDD" id="cd00176">
    <property type="entry name" value="SPEC"/>
    <property type="match status" value="1"/>
</dbReference>
<evidence type="ECO:0000259" key="5">
    <source>
        <dbReference type="PROSITE" id="PS50222"/>
    </source>
</evidence>
<keyword evidence="1" id="KW-0677">Repeat</keyword>
<dbReference type="CDD" id="cd00051">
    <property type="entry name" value="EFh"/>
    <property type="match status" value="1"/>
</dbReference>
<dbReference type="InterPro" id="IPR001715">
    <property type="entry name" value="CH_dom"/>
</dbReference>
<name>A0A667IAH3_LYNCA</name>
<dbReference type="SUPFAM" id="SSF47473">
    <property type="entry name" value="EF-hand"/>
    <property type="match status" value="1"/>
</dbReference>
<dbReference type="CDD" id="cd21216">
    <property type="entry name" value="CH_ACTN_rpt2"/>
    <property type="match status" value="1"/>
</dbReference>
<dbReference type="CDD" id="cd21214">
    <property type="entry name" value="CH_ACTN_rpt1"/>
    <property type="match status" value="1"/>
</dbReference>
<accession>A0A667IAH3</accession>
<sequence>MNQIEPGVQYNYVYEDDEYMIQEEEWDRDLLLDPAWEKQQRKTFTAWCNSHLRKAGTQIENIEEDFRNGLKLMLLLEVISGERLPKPDRGKMRFHKIANVNKALDYIASKGVKLVSIGAEEIVDGNVKMTLGMIWTIILRFAIQDISVEETSAKEGLLLWCQRKTAPYRNVNIQNFHTSWKDGLGLCALIHRHRPDLIDYSKLNKDDPIGNINLAMEIAEKHLDIPKMLDAEDIVNTPKPDERAIMTYVSCFYHAFAGAEQAETAANRICKVLAVNQENERLMEEYERLASELLEWIRRTIPWLENRTPEKAMHAMQQKLEDFRDYRRKHKPPKVQEKCQLEINFNTLQTKLRISNRPAFMPSEGKMVSDIAGAWQRLEQAEKGYEEWLLNEIRRLERVEHLAEKFKQKASTHETWAYGKEQILLQKDYESATLTEVRAMLRKHEAFESDLAAHQDRVEQIAAIAQELNELDYHDAVNVNDRCQKICDQWDRLGTLTQKRREALERTEKLLETIDQLHLEFAKRAAPFNNWMEGAMEDLQDMFIVHSIEEIQSLITAHEQFKATLPEADGERQSIMAIQNEVEKVIQSYSIRISSSNPYSTVTVDELRAKWDKVKQLVPIRDQSLQEELARQHANERLRRQFAAQANAIGPWIQNKMEEIARSSIQITGALEDQMNQLKQYEHNIINYKNNIDKLEGDHQLIQEALVFDNKHTNYTMEHIRVGWEVLLTTIARTINEVETQILTRDAKGITQEQMNEFRASFNHFDRRKNGLMDHEDFRACLISMGYDLGEAEFARIMTLVDPNGQGTVTFPVLHRLHD</sequence>
<dbReference type="GO" id="GO:0003779">
    <property type="term" value="F:actin binding"/>
    <property type="evidence" value="ECO:0007669"/>
    <property type="project" value="UniProtKB-KW"/>
</dbReference>
<dbReference type="AlphaFoldDB" id="A0A667IAH3"/>
<dbReference type="GO" id="GO:0005509">
    <property type="term" value="F:calcium ion binding"/>
    <property type="evidence" value="ECO:0007669"/>
    <property type="project" value="InterPro"/>
</dbReference>
<dbReference type="SMART" id="SM00033">
    <property type="entry name" value="CH"/>
    <property type="match status" value="2"/>
</dbReference>
<keyword evidence="7" id="KW-1185">Reference proteome</keyword>
<evidence type="ECO:0000259" key="4">
    <source>
        <dbReference type="PROSITE" id="PS50021"/>
    </source>
</evidence>
<dbReference type="FunFam" id="1.10.418.10:FF:000005">
    <property type="entry name" value="Actinin alpha 4"/>
    <property type="match status" value="1"/>
</dbReference>
<feature type="coiled-coil region" evidence="3">
    <location>
        <begin position="671"/>
        <end position="705"/>
    </location>
</feature>
<dbReference type="Proteomes" id="UP000472241">
    <property type="component" value="Unplaced"/>
</dbReference>
<proteinExistence type="predicted"/>
<dbReference type="InterPro" id="IPR036872">
    <property type="entry name" value="CH_dom_sf"/>
</dbReference>
<evidence type="ECO:0000256" key="1">
    <source>
        <dbReference type="ARBA" id="ARBA00022737"/>
    </source>
</evidence>
<keyword evidence="2" id="KW-0009">Actin-binding</keyword>
<dbReference type="InterPro" id="IPR002017">
    <property type="entry name" value="Spectrin_repeat"/>
</dbReference>
<evidence type="ECO:0000256" key="2">
    <source>
        <dbReference type="ARBA" id="ARBA00023203"/>
    </source>
</evidence>
<feature type="domain" description="Calponin-homology (CH)" evidence="4">
    <location>
        <begin position="151"/>
        <end position="257"/>
    </location>
</feature>
<protein>
    <submittedName>
        <fullName evidence="6">Actinin alpha 2</fullName>
    </submittedName>
</protein>
<feature type="domain" description="Calponin-homology (CH)" evidence="4">
    <location>
        <begin position="38"/>
        <end position="142"/>
    </location>
</feature>
<dbReference type="FunFam" id="1.20.58.60:FF:000003">
    <property type="entry name" value="Actinin, alpha 1"/>
    <property type="match status" value="1"/>
</dbReference>
<evidence type="ECO:0000313" key="7">
    <source>
        <dbReference type="Proteomes" id="UP000472241"/>
    </source>
</evidence>
<dbReference type="PANTHER" id="PTHR11915">
    <property type="entry name" value="SPECTRIN/FILAMIN RELATED CYTOSKELETAL PROTEIN"/>
    <property type="match status" value="1"/>
</dbReference>
<dbReference type="PROSITE" id="PS50021">
    <property type="entry name" value="CH"/>
    <property type="match status" value="2"/>
</dbReference>
<dbReference type="Gene3D" id="1.10.418.10">
    <property type="entry name" value="Calponin-like domain"/>
    <property type="match status" value="2"/>
</dbReference>
<dbReference type="SMART" id="SM00150">
    <property type="entry name" value="SPEC"/>
    <property type="match status" value="3"/>
</dbReference>
<dbReference type="Pfam" id="PF00307">
    <property type="entry name" value="CH"/>
    <property type="match status" value="2"/>
</dbReference>
<keyword evidence="3" id="KW-0175">Coiled coil</keyword>